<dbReference type="SUPFAM" id="SSF88697">
    <property type="entry name" value="PUA domain-like"/>
    <property type="match status" value="1"/>
</dbReference>
<dbReference type="InterPro" id="IPR007374">
    <property type="entry name" value="ASCH_domain"/>
</dbReference>
<evidence type="ECO:0000313" key="2">
    <source>
        <dbReference type="EMBL" id="MFC5835774.1"/>
    </source>
</evidence>
<evidence type="ECO:0000313" key="3">
    <source>
        <dbReference type="Proteomes" id="UP001596058"/>
    </source>
</evidence>
<dbReference type="Pfam" id="PF04266">
    <property type="entry name" value="ASCH"/>
    <property type="match status" value="1"/>
</dbReference>
<dbReference type="SMART" id="SM01022">
    <property type="entry name" value="ASCH"/>
    <property type="match status" value="1"/>
</dbReference>
<feature type="domain" description="ASCH" evidence="1">
    <location>
        <begin position="379"/>
        <end position="483"/>
    </location>
</feature>
<gene>
    <name evidence="2" type="ORF">ACFPZ3_69160</name>
</gene>
<accession>A0ABW1DCR5</accession>
<keyword evidence="3" id="KW-1185">Reference proteome</keyword>
<organism evidence="2 3">
    <name type="scientific">Nonomuraea insulae</name>
    <dbReference type="NCBI Taxonomy" id="1616787"/>
    <lineage>
        <taxon>Bacteria</taxon>
        <taxon>Bacillati</taxon>
        <taxon>Actinomycetota</taxon>
        <taxon>Actinomycetes</taxon>
        <taxon>Streptosporangiales</taxon>
        <taxon>Streptosporangiaceae</taxon>
        <taxon>Nonomuraea</taxon>
    </lineage>
</organism>
<sequence>MNHTPTGSTGAAIISPNNVLANAMLRAVDMVRPRLQATHPDRVAFCVGTQINGAPHLGTSLVQTAAFLLAKATKRTFNVDAVVRFGALDNAPYDIRLDPETHHAYQQTYYHALGREGVRELMGKYYRTLFDSLADATGVDYEVETYTTQQHDPVFRHEFLATLGRLEQIRWPLAPSHGQVHLRLPCPECGWAEKRAERTKLIRVGSGGADFTAVCTDHGPYEVAVTADSGAYLDLATLYRNLVKERMAMRDPVTMSVMIKGGDWAYGCQLVDEAFALLPGLVPPPRVFTPMVLTDTGAKLSKSLIRDGKVPPPPGTRDWMLDITTWPGDVDSFVDAMVWLVGRMLADPKHFYRSYTTQELDRIMTARPQSSTGVRAREMNLYRRYFDLVAAGRKTIEVRVQYPNLRNLAAGDHIRFVCGRDDVLTRVKRVARYTSFEEMLDAEGAANVNPDSPREQQMANIRRIYGPEKEALGVLAIEIELLQPATA</sequence>
<reference evidence="3" key="1">
    <citation type="journal article" date="2019" name="Int. J. Syst. Evol. Microbiol.">
        <title>The Global Catalogue of Microorganisms (GCM) 10K type strain sequencing project: providing services to taxonomists for standard genome sequencing and annotation.</title>
        <authorList>
            <consortium name="The Broad Institute Genomics Platform"/>
            <consortium name="The Broad Institute Genome Sequencing Center for Infectious Disease"/>
            <person name="Wu L."/>
            <person name="Ma J."/>
        </authorList>
    </citation>
    <scope>NUCLEOTIDE SEQUENCE [LARGE SCALE GENOMIC DNA]</scope>
    <source>
        <strain evidence="3">CCUG 53903</strain>
    </source>
</reference>
<proteinExistence type="predicted"/>
<protein>
    <submittedName>
        <fullName evidence="2">ASCH domain-containing protein</fullName>
    </submittedName>
</protein>
<name>A0ABW1DCR5_9ACTN</name>
<dbReference type="Proteomes" id="UP001596058">
    <property type="component" value="Unassembled WGS sequence"/>
</dbReference>
<dbReference type="SUPFAM" id="SSF52374">
    <property type="entry name" value="Nucleotidylyl transferase"/>
    <property type="match status" value="1"/>
</dbReference>
<evidence type="ECO:0000259" key="1">
    <source>
        <dbReference type="SMART" id="SM01022"/>
    </source>
</evidence>
<dbReference type="EMBL" id="JBHSPA010000136">
    <property type="protein sequence ID" value="MFC5835774.1"/>
    <property type="molecule type" value="Genomic_DNA"/>
</dbReference>
<dbReference type="InterPro" id="IPR015947">
    <property type="entry name" value="PUA-like_sf"/>
</dbReference>
<dbReference type="Gene3D" id="2.30.130.30">
    <property type="entry name" value="Hypothetical protein"/>
    <property type="match status" value="1"/>
</dbReference>
<comment type="caution">
    <text evidence="2">The sequence shown here is derived from an EMBL/GenBank/DDBJ whole genome shotgun (WGS) entry which is preliminary data.</text>
</comment>
<dbReference type="RefSeq" id="WP_379525186.1">
    <property type="nucleotide sequence ID" value="NZ_JBHSPA010000136.1"/>
</dbReference>